<organism evidence="1">
    <name type="scientific">hydrocarbon metagenome</name>
    <dbReference type="NCBI Taxonomy" id="938273"/>
    <lineage>
        <taxon>unclassified sequences</taxon>
        <taxon>metagenomes</taxon>
        <taxon>ecological metagenomes</taxon>
    </lineage>
</organism>
<sequence length="67" mass="7078">MWRRSGGRIGSVSVDIPEDAGNGSCLAGPGLPHPFQPEAWRAPAAYRREETCPAAAGSMLCGDINHE</sequence>
<dbReference type="AlphaFoldDB" id="A0A0W8FH20"/>
<comment type="caution">
    <text evidence="1">The sequence shown here is derived from an EMBL/GenBank/DDBJ whole genome shotgun (WGS) entry which is preliminary data.</text>
</comment>
<gene>
    <name evidence="1" type="ORF">ASZ90_010219</name>
</gene>
<evidence type="ECO:0000313" key="1">
    <source>
        <dbReference type="EMBL" id="KUG20049.1"/>
    </source>
</evidence>
<dbReference type="EMBL" id="LNQE01001232">
    <property type="protein sequence ID" value="KUG20049.1"/>
    <property type="molecule type" value="Genomic_DNA"/>
</dbReference>
<protein>
    <submittedName>
        <fullName evidence="1">Uncharacterized protein</fullName>
    </submittedName>
</protein>
<accession>A0A0W8FH20</accession>
<proteinExistence type="predicted"/>
<name>A0A0W8FH20_9ZZZZ</name>
<reference evidence="1" key="1">
    <citation type="journal article" date="2015" name="Proc. Natl. Acad. Sci. U.S.A.">
        <title>Networks of energetic and metabolic interactions define dynamics in microbial communities.</title>
        <authorList>
            <person name="Embree M."/>
            <person name="Liu J.K."/>
            <person name="Al-Bassam M.M."/>
            <person name="Zengler K."/>
        </authorList>
    </citation>
    <scope>NUCLEOTIDE SEQUENCE</scope>
</reference>